<feature type="chain" id="PRO_5009246507" evidence="1">
    <location>
        <begin position="29"/>
        <end position="99"/>
    </location>
</feature>
<dbReference type="AlphaFoldDB" id="A0A1G9ZD05"/>
<keyword evidence="3" id="KW-1185">Reference proteome</keyword>
<evidence type="ECO:0000313" key="2">
    <source>
        <dbReference type="EMBL" id="SDN18486.1"/>
    </source>
</evidence>
<feature type="signal peptide" evidence="1">
    <location>
        <begin position="1"/>
        <end position="28"/>
    </location>
</feature>
<dbReference type="EMBL" id="LT629701">
    <property type="protein sequence ID" value="SDN18486.1"/>
    <property type="molecule type" value="Genomic_DNA"/>
</dbReference>
<dbReference type="Proteomes" id="UP000183376">
    <property type="component" value="Chromosome I"/>
</dbReference>
<accession>A0A1G9ZD05</accession>
<reference evidence="2 3" key="1">
    <citation type="submission" date="2016-10" db="EMBL/GenBank/DDBJ databases">
        <authorList>
            <person name="de Groot N.N."/>
        </authorList>
    </citation>
    <scope>NUCLEOTIDE SEQUENCE [LARGE SCALE GENOMIC DNA]</scope>
    <source>
        <strain evidence="2 3">DSM 44149</strain>
    </source>
</reference>
<keyword evidence="1" id="KW-0732">Signal</keyword>
<protein>
    <submittedName>
        <fullName evidence="2">Uncharacterized protein</fullName>
    </submittedName>
</protein>
<proteinExistence type="predicted"/>
<sequence length="99" mass="10704">MSRIIARSGSVIFALTSAFTLGVSAAHADSPGLCDFYEKDGIRFYGNCSPGYGAVVEWDTLSSPLGPGRPWRECARPKQHLRLGYAALVRNERATPKGC</sequence>
<gene>
    <name evidence="2" type="ORF">SAMN04489726_5387</name>
</gene>
<organism evidence="2 3">
    <name type="scientific">Allokutzneria albata</name>
    <name type="common">Kibdelosporangium albatum</name>
    <dbReference type="NCBI Taxonomy" id="211114"/>
    <lineage>
        <taxon>Bacteria</taxon>
        <taxon>Bacillati</taxon>
        <taxon>Actinomycetota</taxon>
        <taxon>Actinomycetes</taxon>
        <taxon>Pseudonocardiales</taxon>
        <taxon>Pseudonocardiaceae</taxon>
        <taxon>Allokutzneria</taxon>
    </lineage>
</organism>
<evidence type="ECO:0000256" key="1">
    <source>
        <dbReference type="SAM" id="SignalP"/>
    </source>
</evidence>
<evidence type="ECO:0000313" key="3">
    <source>
        <dbReference type="Proteomes" id="UP000183376"/>
    </source>
</evidence>
<name>A0A1G9ZD05_ALLAB</name>